<organism evidence="2 3">
    <name type="scientific">Actinacidiphila acidipaludis</name>
    <dbReference type="NCBI Taxonomy" id="2873382"/>
    <lineage>
        <taxon>Bacteria</taxon>
        <taxon>Bacillati</taxon>
        <taxon>Actinomycetota</taxon>
        <taxon>Actinomycetes</taxon>
        <taxon>Kitasatosporales</taxon>
        <taxon>Streptomycetaceae</taxon>
        <taxon>Actinacidiphila</taxon>
    </lineage>
</organism>
<feature type="transmembrane region" description="Helical" evidence="1">
    <location>
        <begin position="206"/>
        <end position="226"/>
    </location>
</feature>
<dbReference type="EMBL" id="JAINZZ010000033">
    <property type="protein sequence ID" value="MBY8880560.1"/>
    <property type="molecule type" value="Genomic_DNA"/>
</dbReference>
<feature type="transmembrane region" description="Helical" evidence="1">
    <location>
        <begin position="290"/>
        <end position="311"/>
    </location>
</feature>
<dbReference type="Proteomes" id="UP000778578">
    <property type="component" value="Unassembled WGS sequence"/>
</dbReference>
<sequence length="339" mass="33503">MARPTTARTALLIVGLPVLAAFLLWAFAWPAARIAPHDLPLGVAGQDQAVSQVEQGLAAHSGAGAFAFHWYADAGAARTGIEHREVYGAVVAGPHGLQVLTASAASPTVATMLQKVAAQAPGGHATVTDVVALPSADPHGAAFSSSVLPIVVVGLALGVLGRLAIRTLGHRLVTILTTAAAVGVIAAAVGNSWLGVLHGGFAADGGVVALMVLAVSATVCGMGSVLGHKGMGLSALVVMMLGNAWSGVSSAHELLPGAVAAPGALLPPGAGADALRDTAFFHGHAAGGPLVTLAVWAACGLGLVVLGGHLARRRQPAHAASATGAMPILVPDPVEAAHR</sequence>
<comment type="caution">
    <text evidence="2">The sequence shown here is derived from an EMBL/GenBank/DDBJ whole genome shotgun (WGS) entry which is preliminary data.</text>
</comment>
<feature type="transmembrane region" description="Helical" evidence="1">
    <location>
        <begin position="141"/>
        <end position="160"/>
    </location>
</feature>
<keyword evidence="1" id="KW-0472">Membrane</keyword>
<name>A0ABS7QDR8_9ACTN</name>
<evidence type="ECO:0000256" key="1">
    <source>
        <dbReference type="SAM" id="Phobius"/>
    </source>
</evidence>
<reference evidence="2 3" key="1">
    <citation type="submission" date="2021-08" db="EMBL/GenBank/DDBJ databases">
        <title>WGS of actinomycetes from Thailand.</title>
        <authorList>
            <person name="Thawai C."/>
        </authorList>
    </citation>
    <scope>NUCLEOTIDE SEQUENCE [LARGE SCALE GENOMIC DNA]</scope>
    <source>
        <strain evidence="2 3">PLK6-54</strain>
    </source>
</reference>
<feature type="transmembrane region" description="Helical" evidence="1">
    <location>
        <begin position="172"/>
        <end position="194"/>
    </location>
</feature>
<keyword evidence="3" id="KW-1185">Reference proteome</keyword>
<dbReference type="RefSeq" id="WP_222965708.1">
    <property type="nucleotide sequence ID" value="NZ_JAINZZ010000033.1"/>
</dbReference>
<gene>
    <name evidence="2" type="ORF">K7862_23405</name>
</gene>
<feature type="transmembrane region" description="Helical" evidence="1">
    <location>
        <begin position="233"/>
        <end position="252"/>
    </location>
</feature>
<keyword evidence="1" id="KW-1133">Transmembrane helix</keyword>
<evidence type="ECO:0000313" key="3">
    <source>
        <dbReference type="Proteomes" id="UP000778578"/>
    </source>
</evidence>
<protein>
    <submittedName>
        <fullName evidence="2">ABC transporter permease</fullName>
    </submittedName>
</protein>
<keyword evidence="1" id="KW-0812">Transmembrane</keyword>
<proteinExistence type="predicted"/>
<evidence type="ECO:0000313" key="2">
    <source>
        <dbReference type="EMBL" id="MBY8880560.1"/>
    </source>
</evidence>
<accession>A0ABS7QDR8</accession>